<evidence type="ECO:0000256" key="1">
    <source>
        <dbReference type="ARBA" id="ARBA00006226"/>
    </source>
</evidence>
<dbReference type="PANTHER" id="PTHR35601:SF1">
    <property type="entry name" value="TOXIN RELE"/>
    <property type="match status" value="1"/>
</dbReference>
<evidence type="ECO:0000256" key="2">
    <source>
        <dbReference type="ARBA" id="ARBA00022649"/>
    </source>
</evidence>
<reference evidence="3 4" key="1">
    <citation type="journal article" date="2016" name="Nat. Commun.">
        <title>Thousands of microbial genomes shed light on interconnected biogeochemical processes in an aquifer system.</title>
        <authorList>
            <person name="Anantharaman K."/>
            <person name="Brown C.T."/>
            <person name="Hug L.A."/>
            <person name="Sharon I."/>
            <person name="Castelle C.J."/>
            <person name="Probst A.J."/>
            <person name="Thomas B.C."/>
            <person name="Singh A."/>
            <person name="Wilkins M.J."/>
            <person name="Karaoz U."/>
            <person name="Brodie E.L."/>
            <person name="Williams K.H."/>
            <person name="Hubbard S.S."/>
            <person name="Banfield J.F."/>
        </authorList>
    </citation>
    <scope>NUCLEOTIDE SEQUENCE [LARGE SCALE GENOMIC DNA]</scope>
</reference>
<evidence type="ECO:0008006" key="5">
    <source>
        <dbReference type="Google" id="ProtNLM"/>
    </source>
</evidence>
<dbReference type="AlphaFoldDB" id="A0A1F8BBM0"/>
<protein>
    <recommendedName>
        <fullName evidence="5">Addiction module toxin RelE</fullName>
    </recommendedName>
</protein>
<dbReference type="SUPFAM" id="SSF143011">
    <property type="entry name" value="RelE-like"/>
    <property type="match status" value="1"/>
</dbReference>
<dbReference type="PANTHER" id="PTHR35601">
    <property type="entry name" value="TOXIN RELE"/>
    <property type="match status" value="1"/>
</dbReference>
<comment type="similarity">
    <text evidence="1">Belongs to the RelE toxin family.</text>
</comment>
<dbReference type="Pfam" id="PF05016">
    <property type="entry name" value="ParE_toxin"/>
    <property type="match status" value="1"/>
</dbReference>
<accession>A0A1F8BBM0</accession>
<dbReference type="Proteomes" id="UP000177060">
    <property type="component" value="Unassembled WGS sequence"/>
</dbReference>
<proteinExistence type="inferred from homology"/>
<keyword evidence="2" id="KW-1277">Toxin-antitoxin system</keyword>
<sequence length="84" mass="10190">MFRYEFTSKSLKQFYKLDQKVQFRIIEKLDYICNSLNPTVYAEHLTDSRLGEYRFRIGDYRVVFDVKGDLLTIHRVGDRKNVYK</sequence>
<evidence type="ECO:0000313" key="3">
    <source>
        <dbReference type="EMBL" id="OGM61413.1"/>
    </source>
</evidence>
<organism evidence="3 4">
    <name type="scientific">Candidatus Woesebacteria bacterium RIFCSPLOWO2_01_FULL_39_14</name>
    <dbReference type="NCBI Taxonomy" id="1802518"/>
    <lineage>
        <taxon>Bacteria</taxon>
        <taxon>Candidatus Woeseibacteriota</taxon>
    </lineage>
</organism>
<evidence type="ECO:0000313" key="4">
    <source>
        <dbReference type="Proteomes" id="UP000177060"/>
    </source>
</evidence>
<comment type="caution">
    <text evidence="3">The sequence shown here is derived from an EMBL/GenBank/DDBJ whole genome shotgun (WGS) entry which is preliminary data.</text>
</comment>
<dbReference type="InterPro" id="IPR007712">
    <property type="entry name" value="RelE/ParE_toxin"/>
</dbReference>
<dbReference type="Gene3D" id="3.30.2310.20">
    <property type="entry name" value="RelE-like"/>
    <property type="match status" value="1"/>
</dbReference>
<dbReference type="InterPro" id="IPR035093">
    <property type="entry name" value="RelE/ParE_toxin_dom_sf"/>
</dbReference>
<dbReference type="EMBL" id="MGHE01000044">
    <property type="protein sequence ID" value="OGM61413.1"/>
    <property type="molecule type" value="Genomic_DNA"/>
</dbReference>
<name>A0A1F8BBM0_9BACT</name>
<gene>
    <name evidence="3" type="ORF">A3A52_01085</name>
</gene>